<evidence type="ECO:0000313" key="5">
    <source>
        <dbReference type="Proteomes" id="UP000019482"/>
    </source>
</evidence>
<dbReference type="EC" id="4.99.1.12" evidence="3"/>
<organism evidence="4 5">
    <name type="scientific">Clostridium tyrobutyricum DIVETGP</name>
    <dbReference type="NCBI Taxonomy" id="1408889"/>
    <lineage>
        <taxon>Bacteria</taxon>
        <taxon>Bacillati</taxon>
        <taxon>Bacillota</taxon>
        <taxon>Clostridia</taxon>
        <taxon>Eubacteriales</taxon>
        <taxon>Clostridiaceae</taxon>
        <taxon>Clostridium</taxon>
    </lineage>
</organism>
<dbReference type="EMBL" id="CBXI010000017">
    <property type="protein sequence ID" value="CDL91030.1"/>
    <property type="molecule type" value="Genomic_DNA"/>
</dbReference>
<dbReference type="RefSeq" id="WP_017751732.1">
    <property type="nucleotide sequence ID" value="NZ_CBXI010000017.1"/>
</dbReference>
<keyword evidence="2 3" id="KW-0456">Lyase</keyword>
<comment type="catalytic activity">
    <reaction evidence="3">
        <text>Ni(II)-pyridinium-3,5-bisthiocarboxylate mononucleotide = pyridinium-3,5-bisthiocarboxylate mononucleotide + Ni(2+)</text>
        <dbReference type="Rhea" id="RHEA:54784"/>
        <dbReference type="ChEBI" id="CHEBI:49786"/>
        <dbReference type="ChEBI" id="CHEBI:137372"/>
        <dbReference type="ChEBI" id="CHEBI:137373"/>
        <dbReference type="EC" id="4.99.1.12"/>
    </reaction>
</comment>
<evidence type="ECO:0000313" key="4">
    <source>
        <dbReference type="EMBL" id="CDL91030.1"/>
    </source>
</evidence>
<keyword evidence="5" id="KW-1185">Reference proteome</keyword>
<dbReference type="Proteomes" id="UP000019482">
    <property type="component" value="Unassembled WGS sequence"/>
</dbReference>
<reference evidence="4 5" key="1">
    <citation type="journal article" date="2015" name="Genome Announc.">
        <title>Draft Genome Sequence of Clostridium tyrobutyricum Strain DIVETGP, Isolated from Cow's Milk for Grana Padano Production.</title>
        <authorList>
            <person name="Soggiu A."/>
            <person name="Piras C."/>
            <person name="Gaiarsa S."/>
            <person name="Sassera D."/>
            <person name="Roncada P."/>
            <person name="Bendixen E."/>
            <person name="Brasca M."/>
            <person name="Bonizzi L."/>
        </authorList>
    </citation>
    <scope>NUCLEOTIDE SEQUENCE [LARGE SCALE GENOMIC DNA]</scope>
    <source>
        <strain evidence="4 5">DIVETGP</strain>
    </source>
</reference>
<comment type="caution">
    <text evidence="4">The sequence shown here is derived from an EMBL/GenBank/DDBJ whole genome shotgun (WGS) entry which is preliminary data.</text>
</comment>
<dbReference type="Gene3D" id="3.10.20.300">
    <property type="entry name" value="mk0293 like domain"/>
    <property type="match status" value="1"/>
</dbReference>
<accession>W6N4S7</accession>
<dbReference type="GO" id="GO:0016829">
    <property type="term" value="F:lyase activity"/>
    <property type="evidence" value="ECO:0007669"/>
    <property type="project" value="UniProtKB-UniRule"/>
</dbReference>
<protein>
    <recommendedName>
        <fullName evidence="3">Pyridinium-3,5-bisthiocarboxylic acid mononucleotide nickel insertion protein</fullName>
        <shortName evidence="3">P2TMN nickel insertion protein</shortName>
        <ecNumber evidence="3">4.99.1.12</ecNumber>
    </recommendedName>
    <alternativeName>
        <fullName evidence="3">Nickel-pincer cofactor biosynthesis protein LarC</fullName>
    </alternativeName>
</protein>
<keyword evidence="1 3" id="KW-0533">Nickel</keyword>
<dbReference type="GeneID" id="29418638"/>
<dbReference type="HAMAP" id="MF_01074">
    <property type="entry name" value="LarC"/>
    <property type="match status" value="1"/>
</dbReference>
<dbReference type="AlphaFoldDB" id="W6N4S7"/>
<dbReference type="PANTHER" id="PTHR36566">
    <property type="entry name" value="NICKEL INSERTION PROTEIN-RELATED"/>
    <property type="match status" value="1"/>
</dbReference>
<evidence type="ECO:0000256" key="2">
    <source>
        <dbReference type="ARBA" id="ARBA00023239"/>
    </source>
</evidence>
<comment type="function">
    <text evidence="3">Involved in the biosynthesis of a nickel-pincer cofactor ((SCS)Ni(II) pincer complex). Binds Ni(2+), and functions in nickel delivery to pyridinium-3,5-bisthiocarboxylic acid mononucleotide (P2TMN), to form the mature cofactor. Is thus probably required for the activation of nickel-pincer cofactor-dependent enzymes.</text>
</comment>
<evidence type="ECO:0000256" key="1">
    <source>
        <dbReference type="ARBA" id="ARBA00022596"/>
    </source>
</evidence>
<comment type="similarity">
    <text evidence="3">Belongs to the LarC family.</text>
</comment>
<dbReference type="GO" id="GO:0051604">
    <property type="term" value="P:protein maturation"/>
    <property type="evidence" value="ECO:0007669"/>
    <property type="project" value="UniProtKB-UniRule"/>
</dbReference>
<dbReference type="GO" id="GO:0016151">
    <property type="term" value="F:nickel cation binding"/>
    <property type="evidence" value="ECO:0007669"/>
    <property type="project" value="UniProtKB-UniRule"/>
</dbReference>
<dbReference type="OrthoDB" id="9765625at2"/>
<dbReference type="NCBIfam" id="TIGR00299">
    <property type="entry name" value="nickel pincer cofactor biosynthesis protein LarC"/>
    <property type="match status" value="1"/>
</dbReference>
<evidence type="ECO:0000256" key="3">
    <source>
        <dbReference type="HAMAP-Rule" id="MF_01074"/>
    </source>
</evidence>
<name>W6N4S7_CLOTY</name>
<dbReference type="InterPro" id="IPR002822">
    <property type="entry name" value="Ni_insertion"/>
</dbReference>
<dbReference type="PANTHER" id="PTHR36566:SF1">
    <property type="entry name" value="PYRIDINIUM-3,5-BISTHIOCARBOXYLIC ACID MONONUCLEOTIDE NICKEL INSERTION PROTEIN"/>
    <property type="match status" value="1"/>
</dbReference>
<gene>
    <name evidence="3" type="primary">larC</name>
    <name evidence="4" type="ORF">CTDIVETGP_1100</name>
</gene>
<sequence>MKILYYDCFSGISGDMNLGAMIDIGVDKNHLISELAKLKINEYNIIIKQDTKNGISGTKVDIIISEEIHHVHDSVQHQHYHHHRNLSDIKNIINSSELSPKVKKMSLEIFKKVAEAESKVHNKPIQEVHFHEVGAVDSIIDIVGAAICFDYLNIDKVMASKVEVGYGFVKCAHGIMPVPAPATAEILKNIPVKAKIPFEATTPTGAAILTYLTSDFTDVKDFKINKIGYGIGMRDNPDVPNILRVFIGESKQQDIYTDTDQVKVMECNIDDMSPEDYEHVMDLLLDKGALDVYFAPIMMKKERPAVKISVLYKSEHEDDIRDAIFINTTTLGVRKYMVNRDMLKRDFERVKTKYGEVTVKNCYYKGKKIRTKPEYEDCKRLACENDVSILEIKKSVLISKLD</sequence>
<proteinExistence type="inferred from homology"/>
<dbReference type="Gene3D" id="3.30.70.1380">
    <property type="entry name" value="Transcriptional regulatory protein pf0864 domain like"/>
    <property type="match status" value="1"/>
</dbReference>
<dbReference type="Pfam" id="PF01969">
    <property type="entry name" value="Ni_insertion"/>
    <property type="match status" value="1"/>
</dbReference>